<keyword evidence="2" id="KW-1185">Reference proteome</keyword>
<proteinExistence type="predicted"/>
<dbReference type="EMBL" id="BJZV01000002">
    <property type="protein sequence ID" value="GEP08574.1"/>
    <property type="molecule type" value="Genomic_DNA"/>
</dbReference>
<dbReference type="Proteomes" id="UP000321750">
    <property type="component" value="Unassembled WGS sequence"/>
</dbReference>
<comment type="caution">
    <text evidence="1">The sequence shown here is derived from an EMBL/GenBank/DDBJ whole genome shotgun (WGS) entry which is preliminary data.</text>
</comment>
<reference evidence="1 2" key="1">
    <citation type="submission" date="2019-07" db="EMBL/GenBank/DDBJ databases">
        <title>Whole genome shotgun sequence of Methylobacterium gnaphalii NBRC 107716.</title>
        <authorList>
            <person name="Hosoyama A."/>
            <person name="Uohara A."/>
            <person name="Ohji S."/>
            <person name="Ichikawa N."/>
        </authorList>
    </citation>
    <scope>NUCLEOTIDE SEQUENCE [LARGE SCALE GENOMIC DNA]</scope>
    <source>
        <strain evidence="1 2">NBRC 107716</strain>
    </source>
</reference>
<protein>
    <submittedName>
        <fullName evidence="1">Uncharacterized protein</fullName>
    </submittedName>
</protein>
<dbReference type="AlphaFoldDB" id="A0A512JF57"/>
<organism evidence="1 2">
    <name type="scientific">Methylobacterium gnaphalii</name>
    <dbReference type="NCBI Taxonomy" id="1010610"/>
    <lineage>
        <taxon>Bacteria</taxon>
        <taxon>Pseudomonadati</taxon>
        <taxon>Pseudomonadota</taxon>
        <taxon>Alphaproteobacteria</taxon>
        <taxon>Hyphomicrobiales</taxon>
        <taxon>Methylobacteriaceae</taxon>
        <taxon>Methylobacterium</taxon>
    </lineage>
</organism>
<evidence type="ECO:0000313" key="2">
    <source>
        <dbReference type="Proteomes" id="UP000321750"/>
    </source>
</evidence>
<gene>
    <name evidence="1" type="ORF">MGN01_04190</name>
</gene>
<name>A0A512JF57_9HYPH</name>
<accession>A0A512JF57</accession>
<evidence type="ECO:0000313" key="1">
    <source>
        <dbReference type="EMBL" id="GEP08574.1"/>
    </source>
</evidence>
<sequence>MERLGATLGVQPAELIADPPTVLTVYSRGNIDDGGLVDPIFDYEDAAIEDNAVPFDIEIGTVGSERTAWYFVSTENFYPFFRIGDLVRFTYRDNQSHEEYFGRLCLLHLDTNDKRVVIGVPNRGSDPGHFDIQIIGGAPLRNAPVKEIAVASMALFDPNVIRDEDGYPSP</sequence>